<dbReference type="PANTHER" id="PTHR45947:SF3">
    <property type="entry name" value="SULFOQUINOVOSYL TRANSFERASE SQD2"/>
    <property type="match status" value="1"/>
</dbReference>
<organism evidence="2">
    <name type="scientific">freshwater metagenome</name>
    <dbReference type="NCBI Taxonomy" id="449393"/>
    <lineage>
        <taxon>unclassified sequences</taxon>
        <taxon>metagenomes</taxon>
        <taxon>ecological metagenomes</taxon>
    </lineage>
</organism>
<dbReference type="AlphaFoldDB" id="A0A6J6CN97"/>
<dbReference type="InterPro" id="IPR001296">
    <property type="entry name" value="Glyco_trans_1"/>
</dbReference>
<dbReference type="GO" id="GO:0016758">
    <property type="term" value="F:hexosyltransferase activity"/>
    <property type="evidence" value="ECO:0007669"/>
    <property type="project" value="TreeGrafter"/>
</dbReference>
<protein>
    <submittedName>
        <fullName evidence="2">Unannotated protein</fullName>
    </submittedName>
</protein>
<name>A0A6J6CN97_9ZZZZ</name>
<dbReference type="PANTHER" id="PTHR45947">
    <property type="entry name" value="SULFOQUINOVOSYL TRANSFERASE SQD2"/>
    <property type="match status" value="1"/>
</dbReference>
<dbReference type="Pfam" id="PF00534">
    <property type="entry name" value="Glycos_transf_1"/>
    <property type="match status" value="1"/>
</dbReference>
<accession>A0A6J6CN97</accession>
<dbReference type="EMBL" id="CAEZTC010000022">
    <property type="protein sequence ID" value="CAB4552727.1"/>
    <property type="molecule type" value="Genomic_DNA"/>
</dbReference>
<reference evidence="2" key="1">
    <citation type="submission" date="2020-05" db="EMBL/GenBank/DDBJ databases">
        <authorList>
            <person name="Chiriac C."/>
            <person name="Salcher M."/>
            <person name="Ghai R."/>
            <person name="Kavagutti S V."/>
        </authorList>
    </citation>
    <scope>NUCLEOTIDE SEQUENCE</scope>
</reference>
<dbReference type="CDD" id="cd03801">
    <property type="entry name" value="GT4_PimA-like"/>
    <property type="match status" value="1"/>
</dbReference>
<gene>
    <name evidence="2" type="ORF">UFOPK1572_00289</name>
</gene>
<dbReference type="InterPro" id="IPR050194">
    <property type="entry name" value="Glycosyltransferase_grp1"/>
</dbReference>
<feature type="domain" description="Glycosyl transferase family 1" evidence="1">
    <location>
        <begin position="176"/>
        <end position="351"/>
    </location>
</feature>
<dbReference type="SUPFAM" id="SSF53756">
    <property type="entry name" value="UDP-Glycosyltransferase/glycogen phosphorylase"/>
    <property type="match status" value="1"/>
</dbReference>
<dbReference type="Gene3D" id="3.40.50.2000">
    <property type="entry name" value="Glycogen Phosphorylase B"/>
    <property type="match status" value="2"/>
</dbReference>
<evidence type="ECO:0000259" key="1">
    <source>
        <dbReference type="Pfam" id="PF00534"/>
    </source>
</evidence>
<sequence length="374" mass="41019">MKHLLVTNDFTPKIGGIQSLLWEWWRRLPPDSFAVLTSPHSDAAQFDAAQSFRIERTKEPVLLPHPWMVQRINELAKDFGADFVVLDPALPLGLVGPMLKLPYMVVLHGAEVTVPGRIPISKQVLGRVLRGAEHVIAAGGYPAREGIHAAGKMLEHTIIPPGVDTDRFVPLTAIERQETRRHFGWHDDAEIVLGISRLVPRKGFDVLIRAVALLAPHRPRLKLVIASTGRDEDRLKKIAQEVQAPVEFLGRVPHEDLPRLYGCVDVFSMMCRNRWGGLEQEGFGIVFVEAAACGVPQIAGDSGGAAEAVLDSVTGFVMEDPTDVAGLAARISTILDDDTLRASMASASRERAVTEFNYDVLGRRLGQVLKVGPQ</sequence>
<evidence type="ECO:0000313" key="2">
    <source>
        <dbReference type="EMBL" id="CAB4552727.1"/>
    </source>
</evidence>
<proteinExistence type="predicted"/>